<dbReference type="CDD" id="cd04645">
    <property type="entry name" value="LbH_gamma_CA_like"/>
    <property type="match status" value="1"/>
</dbReference>
<dbReference type="RefSeq" id="WP_015280306.1">
    <property type="nucleotide sequence ID" value="NC_019940.1"/>
</dbReference>
<organism evidence="1 2">
    <name type="scientific">Thioflavicoccus mobilis 8321</name>
    <dbReference type="NCBI Taxonomy" id="765912"/>
    <lineage>
        <taxon>Bacteria</taxon>
        <taxon>Pseudomonadati</taxon>
        <taxon>Pseudomonadota</taxon>
        <taxon>Gammaproteobacteria</taxon>
        <taxon>Chromatiales</taxon>
        <taxon>Chromatiaceae</taxon>
        <taxon>Thioflavicoccus</taxon>
    </lineage>
</organism>
<sequence>MSVRYFEGKGPRVAPGAWIDSTAVVIGDVTVGPEASIWPLAVVRGDIHRIEIGERTNIQDGSVLHVSHDSRFRPGGAPTILHECVTVGHQVVLHGCEIREFCLIGIGARVLDGAVLGPRTLIGAGSLVPPGAVLEGGHLYLGTPARRVRPLTDREHEHLAYTAEYYVQLAARHRDASGSGTAKG</sequence>
<dbReference type="EMBL" id="CP003051">
    <property type="protein sequence ID" value="AGA90162.1"/>
    <property type="molecule type" value="Genomic_DNA"/>
</dbReference>
<protein>
    <submittedName>
        <fullName evidence="1">Isoleucine patch superfamily enzyme, carbonic anhydrase/acetyltransferase</fullName>
    </submittedName>
</protein>
<reference evidence="1 2" key="1">
    <citation type="submission" date="2011-09" db="EMBL/GenBank/DDBJ databases">
        <title>Complete sequence of chromosome of Thioflavicoccus mobilis 8321.</title>
        <authorList>
            <consortium name="US DOE Joint Genome Institute"/>
            <person name="Lucas S."/>
            <person name="Han J."/>
            <person name="Lapidus A."/>
            <person name="Cheng J.-F."/>
            <person name="Goodwin L."/>
            <person name="Pitluck S."/>
            <person name="Peters L."/>
            <person name="Ovchinnikova G."/>
            <person name="Lu M."/>
            <person name="Detter J.C."/>
            <person name="Han C."/>
            <person name="Tapia R."/>
            <person name="Land M."/>
            <person name="Hauser L."/>
            <person name="Kyrpides N."/>
            <person name="Ivanova N."/>
            <person name="Pagani I."/>
            <person name="Vogl K."/>
            <person name="Liu Z."/>
            <person name="Imhoff J."/>
            <person name="Thiel V."/>
            <person name="Frigaard N.-U."/>
            <person name="Bryant D."/>
            <person name="Woyke T."/>
        </authorList>
    </citation>
    <scope>NUCLEOTIDE SEQUENCE [LARGE SCALE GENOMIC DNA]</scope>
    <source>
        <strain evidence="1 2">8321</strain>
    </source>
</reference>
<name>L0GWF7_9GAMM</name>
<dbReference type="STRING" id="765912.Thimo_1368"/>
<dbReference type="HOGENOM" id="CLU_064827_7_0_6"/>
<dbReference type="AlphaFoldDB" id="L0GWF7"/>
<dbReference type="eggNOG" id="COG0663">
    <property type="taxonomic scope" value="Bacteria"/>
</dbReference>
<dbReference type="OrthoDB" id="9803036at2"/>
<dbReference type="Gene3D" id="2.160.10.10">
    <property type="entry name" value="Hexapeptide repeat proteins"/>
    <property type="match status" value="1"/>
</dbReference>
<dbReference type="KEGG" id="tmb:Thimo_1368"/>
<accession>L0GWF7</accession>
<dbReference type="SUPFAM" id="SSF51161">
    <property type="entry name" value="Trimeric LpxA-like enzymes"/>
    <property type="match status" value="1"/>
</dbReference>
<keyword evidence="2" id="KW-1185">Reference proteome</keyword>
<dbReference type="Proteomes" id="UP000010816">
    <property type="component" value="Chromosome"/>
</dbReference>
<dbReference type="InterPro" id="IPR050484">
    <property type="entry name" value="Transf_Hexapept/Carb_Anhydrase"/>
</dbReference>
<gene>
    <name evidence="1" type="ORF">Thimo_1368</name>
</gene>
<evidence type="ECO:0000313" key="1">
    <source>
        <dbReference type="EMBL" id="AGA90162.1"/>
    </source>
</evidence>
<dbReference type="InterPro" id="IPR047324">
    <property type="entry name" value="LbH_gamma_CA-like"/>
</dbReference>
<dbReference type="PANTHER" id="PTHR13061:SF56">
    <property type="entry name" value="PROTEIN YRDA"/>
    <property type="match status" value="1"/>
</dbReference>
<dbReference type="PANTHER" id="PTHR13061">
    <property type="entry name" value="DYNACTIN SUBUNIT P25"/>
    <property type="match status" value="1"/>
</dbReference>
<proteinExistence type="predicted"/>
<dbReference type="GO" id="GO:0016740">
    <property type="term" value="F:transferase activity"/>
    <property type="evidence" value="ECO:0007669"/>
    <property type="project" value="UniProtKB-KW"/>
</dbReference>
<dbReference type="InterPro" id="IPR011004">
    <property type="entry name" value="Trimer_LpxA-like_sf"/>
</dbReference>
<keyword evidence="1" id="KW-0808">Transferase</keyword>
<dbReference type="PATRIC" id="fig|765912.4.peg.1336"/>
<evidence type="ECO:0000313" key="2">
    <source>
        <dbReference type="Proteomes" id="UP000010816"/>
    </source>
</evidence>